<evidence type="ECO:0000259" key="2">
    <source>
        <dbReference type="SMART" id="SM01006"/>
    </source>
</evidence>
<dbReference type="GeneID" id="61294090"/>
<dbReference type="PANTHER" id="PTHR31438">
    <property type="entry name" value="LYSINE N-ACYLTRANSFERASE C17G9.06C-RELATED"/>
    <property type="match status" value="1"/>
</dbReference>
<dbReference type="InterPro" id="IPR016181">
    <property type="entry name" value="Acyl_CoA_acyltransferase"/>
</dbReference>
<dbReference type="PATRIC" id="fig|80854.5.peg.665"/>
<sequence>MLGNSTIEYPQPSGLRVTLATHNHWQVYQQDHVIFSGILISPTKFQLNREHLQGALLLPVCHAIFSTIPTLECISLEAENPLVNTDYMQRTSDGEYLLFKPMLWQLGELWLAQPESKPFPHMQVLDSAGYHPLRAHPLTGDLYHRYIPELKSWIKLRTLDIDRDLALFNRWQNDERVAAFWEQKGTLDEHRDYLQAQLNDPKNQIIIASFDEQPFAYFEVYWTKEDRIAPYYTAGDYDRGIHMLVGEDKHRGPHKVSAWLSSLCHYIYLSDPRTLRIVSEPRADNEKMINYLQQQHFSKQKEFLFSHKRAALMLQFRDSFFTQFK</sequence>
<organism evidence="4 6">
    <name type="scientific">Moritella viscosa</name>
    <dbReference type="NCBI Taxonomy" id="80854"/>
    <lineage>
        <taxon>Bacteria</taxon>
        <taxon>Pseudomonadati</taxon>
        <taxon>Pseudomonadota</taxon>
        <taxon>Gammaproteobacteria</taxon>
        <taxon>Alteromonadales</taxon>
        <taxon>Moritellaceae</taxon>
        <taxon>Moritella</taxon>
    </lineage>
</organism>
<gene>
    <name evidence="3" type="ORF">MT2528_0357</name>
    <name evidence="4" type="ORF">NVI5450_0341</name>
</gene>
<name>A0A090K4G4_9GAMM</name>
<dbReference type="RefSeq" id="WP_045109077.1">
    <property type="nucleotide sequence ID" value="NZ_CAWQZC010000093.1"/>
</dbReference>
<dbReference type="SMART" id="SM01006">
    <property type="entry name" value="AlcB"/>
    <property type="match status" value="1"/>
</dbReference>
<dbReference type="PANTHER" id="PTHR31438:SF1">
    <property type="entry name" value="LYSINE N-ACYLTRANSFERASE C17G9.06C-RELATED"/>
    <property type="match status" value="1"/>
</dbReference>
<dbReference type="KEGG" id="mvs:MVIS_0634"/>
<protein>
    <submittedName>
        <fullName evidence="4">Siderophore biosynthesis protein</fullName>
    </submittedName>
</protein>
<dbReference type="OrthoDB" id="9087497at2"/>
<reference evidence="4 6" key="1">
    <citation type="submission" date="2016-11" db="EMBL/GenBank/DDBJ databases">
        <authorList>
            <person name="Jaros S."/>
            <person name="Januszkiewicz K."/>
            <person name="Wedrychowicz H."/>
        </authorList>
    </citation>
    <scope>NUCLEOTIDE SEQUENCE [LARGE SCALE GENOMIC DNA]</scope>
    <source>
        <strain evidence="4">NVI 5450</strain>
    </source>
</reference>
<evidence type="ECO:0000313" key="5">
    <source>
        <dbReference type="Proteomes" id="UP000182660"/>
    </source>
</evidence>
<comment type="pathway">
    <text evidence="1">Siderophore biosynthesis.</text>
</comment>
<evidence type="ECO:0000313" key="6">
    <source>
        <dbReference type="Proteomes" id="UP000183794"/>
    </source>
</evidence>
<feature type="domain" description="Acyltransferase MbtK/IucB-like conserved" evidence="2">
    <location>
        <begin position="157"/>
        <end position="205"/>
    </location>
</feature>
<dbReference type="EMBL" id="FPLD01000011">
    <property type="protein sequence ID" value="SGY84044.1"/>
    <property type="molecule type" value="Genomic_DNA"/>
</dbReference>
<dbReference type="EMBL" id="FPLJ01000013">
    <property type="protein sequence ID" value="SGY83065.1"/>
    <property type="molecule type" value="Genomic_DNA"/>
</dbReference>
<dbReference type="STRING" id="80854.MVIS_0634"/>
<dbReference type="Proteomes" id="UP000183794">
    <property type="component" value="Unassembled WGS sequence"/>
</dbReference>
<dbReference type="GO" id="GO:0016410">
    <property type="term" value="F:N-acyltransferase activity"/>
    <property type="evidence" value="ECO:0007669"/>
    <property type="project" value="TreeGrafter"/>
</dbReference>
<accession>A0A090K4G4</accession>
<proteinExistence type="predicted"/>
<dbReference type="AlphaFoldDB" id="A0A090K4G4"/>
<keyword evidence="5" id="KW-1185">Reference proteome</keyword>
<dbReference type="GO" id="GO:0019290">
    <property type="term" value="P:siderophore biosynthetic process"/>
    <property type="evidence" value="ECO:0007669"/>
    <property type="project" value="InterPro"/>
</dbReference>
<dbReference type="InterPro" id="IPR019432">
    <property type="entry name" value="Acyltransferase_MbtK/IucB-like"/>
</dbReference>
<dbReference type="SUPFAM" id="SSF55729">
    <property type="entry name" value="Acyl-CoA N-acyltransferases (Nat)"/>
    <property type="match status" value="1"/>
</dbReference>
<dbReference type="Gene3D" id="3.40.630.30">
    <property type="match status" value="1"/>
</dbReference>
<dbReference type="Pfam" id="PF13523">
    <property type="entry name" value="Acetyltransf_8"/>
    <property type="match status" value="1"/>
</dbReference>
<dbReference type="Proteomes" id="UP000182660">
    <property type="component" value="Unassembled WGS sequence"/>
</dbReference>
<dbReference type="HOGENOM" id="CLU_039848_0_0_6"/>
<evidence type="ECO:0000256" key="1">
    <source>
        <dbReference type="ARBA" id="ARBA00004924"/>
    </source>
</evidence>
<evidence type="ECO:0000313" key="3">
    <source>
        <dbReference type="EMBL" id="SGY83065.1"/>
    </source>
</evidence>
<evidence type="ECO:0000313" key="4">
    <source>
        <dbReference type="EMBL" id="SGY84044.1"/>
    </source>
</evidence>
<reference evidence="3 5" key="2">
    <citation type="submission" date="2016-11" db="EMBL/GenBank/DDBJ databases">
        <authorList>
            <person name="Klemetsen T."/>
        </authorList>
    </citation>
    <scope>NUCLEOTIDE SEQUENCE [LARGE SCALE GENOMIC DNA]</scope>
    <source>
        <strain evidence="3">MT 2528</strain>
    </source>
</reference>